<dbReference type="RefSeq" id="YP_010782067.1">
    <property type="nucleotide sequence ID" value="NC_075039.1"/>
</dbReference>
<evidence type="ECO:0000313" key="1">
    <source>
        <dbReference type="EMBL" id="QKU35403.1"/>
    </source>
</evidence>
<organism evidence="1">
    <name type="scientific">Tupanvirus soda lake</name>
    <dbReference type="NCBI Taxonomy" id="2126985"/>
    <lineage>
        <taxon>Viruses</taxon>
        <taxon>Varidnaviria</taxon>
        <taxon>Bamfordvirae</taxon>
        <taxon>Nucleocytoviricota</taxon>
        <taxon>Megaviricetes</taxon>
        <taxon>Imitervirales</taxon>
        <taxon>Mimiviridae</taxon>
        <taxon>Megamimivirinae</taxon>
        <taxon>Tupanvirus</taxon>
        <taxon>Tupanvirus salinum</taxon>
    </lineage>
</organism>
<accession>A0A6N1NVS3</accession>
<dbReference type="EMBL" id="KY523104">
    <property type="protein sequence ID" value="QKU35403.1"/>
    <property type="molecule type" value="Genomic_DNA"/>
</dbReference>
<name>A0A6N1NVS3_9VIRU</name>
<sequence length="199" mass="23478">MAIIKMDTKSMPIPTLDMVFDYLKIIKPHPDILFEMPPHLGFFSKKLIQIMRYGYSGTGICSCKKNCISLGMRELDNTSDMFINSMFHLDTQLYFDFDEAKCFVAFNCFNISDEIILYIADNIKTITNKNVYLNIKLRRYPNFEKLVTRFTNLDLFSDYSEIEKILYQQRKYEDNIHELYKLLKNCTSFINNVTDVIDV</sequence>
<reference evidence="1" key="1">
    <citation type="submission" date="2017-01" db="EMBL/GenBank/DDBJ databases">
        <authorList>
            <person name="Assis F.L."/>
            <person name="Abrahao J.S."/>
            <person name="Silva L."/>
            <person name="Khalil J.B."/>
            <person name="Rodrigues R."/>
            <person name="Silva L.S."/>
            <person name="Arantes T."/>
            <person name="Boratto P."/>
            <person name="Andrade M."/>
            <person name="Kroon E.G."/>
            <person name="Ribeiro B."/>
            <person name="Bergier I."/>
            <person name="Seligmann H."/>
            <person name="Ghigo E."/>
            <person name="Colson P."/>
            <person name="Levasseur A."/>
            <person name="Raoult D."/>
            <person name="Scola B.L."/>
        </authorList>
    </citation>
    <scope>NUCLEOTIDE SEQUENCE</scope>
    <source>
        <strain evidence="1">Soda lake</strain>
    </source>
</reference>
<proteinExistence type="predicted"/>
<dbReference type="GeneID" id="80518831"/>
<protein>
    <submittedName>
        <fullName evidence="1">Uncharacterized protein</fullName>
    </submittedName>
</protein>
<dbReference type="KEGG" id="vg:80518831"/>
<reference evidence="1" key="2">
    <citation type="journal article" date="2018" name="Nat. Commun.">
        <title>Tailed giant Tupanvirus possesses the most complete translational apparatus of the known virosphere.</title>
        <authorList>
            <person name="Abrahao J."/>
            <person name="Silva L."/>
            <person name="Silva L.S."/>
            <person name="Khalil J.Y.B."/>
            <person name="Rodrigues R."/>
            <person name="Arantes T."/>
            <person name="Assis F."/>
            <person name="Boratto P."/>
            <person name="Andrade M."/>
            <person name="Kroon E.G."/>
            <person name="Ribeiro B."/>
            <person name="Bergier I."/>
            <person name="Seligmann H."/>
            <person name="Ghigo E."/>
            <person name="Colson P."/>
            <person name="Levasseur A."/>
            <person name="Kroemer G."/>
            <person name="Raoult D."/>
            <person name="La Scola B."/>
        </authorList>
    </citation>
    <scope>NUCLEOTIDE SEQUENCE [LARGE SCALE GENOMIC DNA]</scope>
    <source>
        <strain evidence="1">Soda lake</strain>
    </source>
</reference>